<reference evidence="4" key="1">
    <citation type="submission" date="2018-02" db="EMBL/GenBank/DDBJ databases">
        <authorList>
            <person name="Silar P."/>
        </authorList>
    </citation>
    <scope>NUCLEOTIDE SEQUENCE [LARGE SCALE GENOMIC DNA]</scope>
    <source>
        <strain evidence="4">T</strain>
    </source>
</reference>
<dbReference type="Proteomes" id="UP000280685">
    <property type="component" value="Chromosome 5"/>
</dbReference>
<evidence type="ECO:0000256" key="3">
    <source>
        <dbReference type="SAM" id="SignalP"/>
    </source>
</evidence>
<evidence type="ECO:0000256" key="1">
    <source>
        <dbReference type="SAM" id="MobiDB-lite"/>
    </source>
</evidence>
<dbReference type="PANTHER" id="PTHR28008:SF1">
    <property type="entry name" value="DOMAIN PROTEIN, PUTATIVE (AFU_ORTHOLOGUE AFUA_3G10980)-RELATED"/>
    <property type="match status" value="1"/>
</dbReference>
<feature type="signal peptide" evidence="3">
    <location>
        <begin position="1"/>
        <end position="21"/>
    </location>
</feature>
<keyword evidence="2" id="KW-0472">Membrane</keyword>
<protein>
    <recommendedName>
        <fullName evidence="6">VanZ-like domain-containing protein</fullName>
    </recommendedName>
</protein>
<feature type="compositionally biased region" description="Low complexity" evidence="1">
    <location>
        <begin position="168"/>
        <end position="177"/>
    </location>
</feature>
<name>A0ABY6SEM7_PODCO</name>
<organism evidence="4 5">
    <name type="scientific">Podospora comata</name>
    <dbReference type="NCBI Taxonomy" id="48703"/>
    <lineage>
        <taxon>Eukaryota</taxon>
        <taxon>Fungi</taxon>
        <taxon>Dikarya</taxon>
        <taxon>Ascomycota</taxon>
        <taxon>Pezizomycotina</taxon>
        <taxon>Sordariomycetes</taxon>
        <taxon>Sordariomycetidae</taxon>
        <taxon>Sordariales</taxon>
        <taxon>Podosporaceae</taxon>
        <taxon>Podospora</taxon>
    </lineage>
</organism>
<keyword evidence="3" id="KW-0732">Signal</keyword>
<keyword evidence="2" id="KW-1133">Transmembrane helix</keyword>
<accession>A0ABY6SEM7</accession>
<evidence type="ECO:0000313" key="5">
    <source>
        <dbReference type="Proteomes" id="UP000280685"/>
    </source>
</evidence>
<dbReference type="PANTHER" id="PTHR28008">
    <property type="entry name" value="DOMAIN PROTEIN, PUTATIVE (AFU_ORTHOLOGUE AFUA_3G10980)-RELATED"/>
    <property type="match status" value="1"/>
</dbReference>
<dbReference type="NCBIfam" id="NF037970">
    <property type="entry name" value="vanZ_1"/>
    <property type="match status" value="1"/>
</dbReference>
<proteinExistence type="predicted"/>
<evidence type="ECO:0000256" key="2">
    <source>
        <dbReference type="SAM" id="Phobius"/>
    </source>
</evidence>
<feature type="transmembrane region" description="Helical" evidence="2">
    <location>
        <begin position="96"/>
        <end position="114"/>
    </location>
</feature>
<keyword evidence="2" id="KW-0812">Transmembrane</keyword>
<feature type="transmembrane region" description="Helical" evidence="2">
    <location>
        <begin position="37"/>
        <end position="55"/>
    </location>
</feature>
<feature type="compositionally biased region" description="Acidic residues" evidence="1">
    <location>
        <begin position="187"/>
        <end position="214"/>
    </location>
</feature>
<feature type="chain" id="PRO_5046015354" description="VanZ-like domain-containing protein" evidence="3">
    <location>
        <begin position="22"/>
        <end position="234"/>
    </location>
</feature>
<evidence type="ECO:0000313" key="4">
    <source>
        <dbReference type="EMBL" id="VBB81864.1"/>
    </source>
</evidence>
<gene>
    <name evidence="4" type="ORF">PODCO_508970</name>
</gene>
<feature type="transmembrane region" description="Helical" evidence="2">
    <location>
        <begin position="62"/>
        <end position="84"/>
    </location>
</feature>
<dbReference type="EMBL" id="LR026968">
    <property type="protein sequence ID" value="VBB81864.1"/>
    <property type="molecule type" value="Genomic_DNA"/>
</dbReference>
<keyword evidence="5" id="KW-1185">Reference proteome</keyword>
<feature type="region of interest" description="Disordered" evidence="1">
    <location>
        <begin position="150"/>
        <end position="234"/>
    </location>
</feature>
<evidence type="ECO:0008006" key="6">
    <source>
        <dbReference type="Google" id="ProtNLM"/>
    </source>
</evidence>
<sequence length="234" mass="25446">MRIRLPFAGVFTLLLLLSAYAGLSTLQLSPSLPLNDKALHFLTFFLLTLAFYWVIDTTRRRTLNLTLAICTVGGGIGSEILQGLLPNGREFDPYDVVANLVGSLAAVGLCSWYHKRMLERKRQRRYGGEGGAGEELERLHDGEEGDLELGEGLGLGRSFDGQQEQGVTTAAAAAAAATEERGKSLEEEVDNWDENEVDNWDDEEEEEEESEEDIGGAASGAGRVGVVNGKKRAD</sequence>